<evidence type="ECO:0000256" key="1">
    <source>
        <dbReference type="SAM" id="MobiDB-lite"/>
    </source>
</evidence>
<feature type="compositionally biased region" description="Low complexity" evidence="1">
    <location>
        <begin position="131"/>
        <end position="141"/>
    </location>
</feature>
<evidence type="ECO:0000313" key="2">
    <source>
        <dbReference type="EMBL" id="BDZ44453.1"/>
    </source>
</evidence>
<feature type="compositionally biased region" description="Low complexity" evidence="1">
    <location>
        <begin position="69"/>
        <end position="121"/>
    </location>
</feature>
<name>A0ABN6XM47_9MICO</name>
<evidence type="ECO:0000313" key="3">
    <source>
        <dbReference type="Proteomes" id="UP001321498"/>
    </source>
</evidence>
<dbReference type="Proteomes" id="UP001321498">
    <property type="component" value="Chromosome"/>
</dbReference>
<organism evidence="2 3">
    <name type="scientific">Naasia aerilata</name>
    <dbReference type="NCBI Taxonomy" id="1162966"/>
    <lineage>
        <taxon>Bacteria</taxon>
        <taxon>Bacillati</taxon>
        <taxon>Actinomycetota</taxon>
        <taxon>Actinomycetes</taxon>
        <taxon>Micrococcales</taxon>
        <taxon>Microbacteriaceae</taxon>
        <taxon>Naasia</taxon>
    </lineage>
</organism>
<proteinExistence type="predicted"/>
<gene>
    <name evidence="2" type="ORF">GCM10025866_03620</name>
</gene>
<feature type="region of interest" description="Disordered" evidence="1">
    <location>
        <begin position="69"/>
        <end position="141"/>
    </location>
</feature>
<dbReference type="EMBL" id="AP027731">
    <property type="protein sequence ID" value="BDZ44453.1"/>
    <property type="molecule type" value="Genomic_DNA"/>
</dbReference>
<accession>A0ABN6XM47</accession>
<keyword evidence="3" id="KW-1185">Reference proteome</keyword>
<sequence length="141" mass="14468">MQQLPNGWTLAASSFNWTPEVIRAERPAPEIVAAIAGDGVATVIELEAGQALRSFPEPTAEEVDALRSAVEEAGAGSASSARASTTSDRTAARAPRTSAVTSSCPSCTPPGGSGRPASACRSARRGRRCCADSSRSCTSWS</sequence>
<protein>
    <submittedName>
        <fullName evidence="2">Uncharacterized protein</fullName>
    </submittedName>
</protein>
<dbReference type="RefSeq" id="WP_286277918.1">
    <property type="nucleotide sequence ID" value="NZ_AP027731.1"/>
</dbReference>
<reference evidence="3" key="1">
    <citation type="journal article" date="2019" name="Int. J. Syst. Evol. Microbiol.">
        <title>The Global Catalogue of Microorganisms (GCM) 10K type strain sequencing project: providing services to taxonomists for standard genome sequencing and annotation.</title>
        <authorList>
            <consortium name="The Broad Institute Genomics Platform"/>
            <consortium name="The Broad Institute Genome Sequencing Center for Infectious Disease"/>
            <person name="Wu L."/>
            <person name="Ma J."/>
        </authorList>
    </citation>
    <scope>NUCLEOTIDE SEQUENCE [LARGE SCALE GENOMIC DNA]</scope>
    <source>
        <strain evidence="3">NBRC 108725</strain>
    </source>
</reference>